<keyword evidence="3" id="KW-1185">Reference proteome</keyword>
<dbReference type="Proteomes" id="UP000292881">
    <property type="component" value="Unassembled WGS sequence"/>
</dbReference>
<proteinExistence type="predicted"/>
<organism evidence="2 3">
    <name type="scientific">Agromyces binzhouensis</name>
    <dbReference type="NCBI Taxonomy" id="1817495"/>
    <lineage>
        <taxon>Bacteria</taxon>
        <taxon>Bacillati</taxon>
        <taxon>Actinomycetota</taxon>
        <taxon>Actinomycetes</taxon>
        <taxon>Micrococcales</taxon>
        <taxon>Microbacteriaceae</taxon>
        <taxon>Agromyces</taxon>
    </lineage>
</organism>
<reference evidence="2 3" key="1">
    <citation type="submission" date="2019-01" db="EMBL/GenBank/DDBJ databases">
        <authorList>
            <person name="Li J."/>
        </authorList>
    </citation>
    <scope>NUCLEOTIDE SEQUENCE [LARGE SCALE GENOMIC DNA]</scope>
    <source>
        <strain evidence="2 3">CGMCC 4.7180</strain>
    </source>
</reference>
<dbReference type="OrthoDB" id="3535759at2"/>
<evidence type="ECO:0000256" key="1">
    <source>
        <dbReference type="SAM" id="MobiDB-lite"/>
    </source>
</evidence>
<accession>A0A4Q2JZ08</accession>
<comment type="caution">
    <text evidence="2">The sequence shown here is derived from an EMBL/GenBank/DDBJ whole genome shotgun (WGS) entry which is preliminary data.</text>
</comment>
<protein>
    <submittedName>
        <fullName evidence="2">Uncharacterized protein</fullName>
    </submittedName>
</protein>
<gene>
    <name evidence="2" type="ORF">ESO86_00085</name>
</gene>
<dbReference type="RefSeq" id="WP_129232864.1">
    <property type="nucleotide sequence ID" value="NZ_SDPL01000001.1"/>
</dbReference>
<sequence>MYDDELGPGDHNTSEPDPVAPLSEGGGLNPPIDWWMLSESERRAQLNRAWSFTQRLVRSYRLPGEIVPPCWFRHDEMVQELLALMQFRNEQQFIQQQSPGAALDFHYHLGLWITRMRGWVLEAGCKPNEHLEKAHPMWVVPDSSAAVAVERDFDELLRRMANQE</sequence>
<evidence type="ECO:0000313" key="2">
    <source>
        <dbReference type="EMBL" id="RXZ51890.1"/>
    </source>
</evidence>
<name>A0A4Q2JZ08_9MICO</name>
<dbReference type="EMBL" id="SDPL01000001">
    <property type="protein sequence ID" value="RXZ51890.1"/>
    <property type="molecule type" value="Genomic_DNA"/>
</dbReference>
<feature type="region of interest" description="Disordered" evidence="1">
    <location>
        <begin position="1"/>
        <end position="26"/>
    </location>
</feature>
<evidence type="ECO:0000313" key="3">
    <source>
        <dbReference type="Proteomes" id="UP000292881"/>
    </source>
</evidence>
<dbReference type="AlphaFoldDB" id="A0A4Q2JZ08"/>